<evidence type="ECO:0000313" key="6">
    <source>
        <dbReference type="Proteomes" id="UP001176961"/>
    </source>
</evidence>
<accession>A0AA36H3Q6</accession>
<feature type="region of interest" description="Disordered" evidence="3">
    <location>
        <begin position="244"/>
        <end position="270"/>
    </location>
</feature>
<dbReference type="Gene3D" id="1.20.58.1880">
    <property type="match status" value="1"/>
</dbReference>
<dbReference type="SUPFAM" id="SSF46689">
    <property type="entry name" value="Homeodomain-like"/>
    <property type="match status" value="1"/>
</dbReference>
<evidence type="ECO:0000256" key="3">
    <source>
        <dbReference type="SAM" id="MobiDB-lite"/>
    </source>
</evidence>
<dbReference type="InterPro" id="IPR001005">
    <property type="entry name" value="SANT/Myb"/>
</dbReference>
<dbReference type="InterPro" id="IPR000949">
    <property type="entry name" value="ELM2_dom"/>
</dbReference>
<sequence length="710" mass="80367">MQRVSTAPSLLIQSHLLQHKATNSLQPRIASSIQRTHNRRISASVDSAKALQSKKSTPEVIGSVSAAAAPRKIAPTKPADGDVMVKASAEAEPMAMTSASGQDSPSPSIQTAVNENDLRVDVTESADTSKTSSSLLTPPSEDDQDSKPSPAQSSCEALPRKRKSNGVRKLTHEESVRKSGRVTRTCDPSTADFVDNYVDSKRLKQPRIVQPPKGGVRIPNIIPRNKSAKEKDKLSIDMVGPRTRSNLVEPSVSPLGSSRKRHHPELTSKIGPDHQACFEPFYASDFIEPCRVKPDEEPDRDESVWHLEPSGSASYKEEDLDEAWSAIRSQFGGKIGLDSMLYCLMKHNYNIDEMLENIEMEQWKNLPQPFEELNVAQQKEFERVLRDLKGKNFGTIQDKFMRQYYVGEIINYYYLSKRKACVHERYTRCTCRERLTDAVVAKVPRYECANCSKYLWEGKHRPPKYCAICHLYFKRNATHRNVVGKLFEDDEKIVKRWIELEKDNKRALSSDEVLEWLETERREAVLLNPDFDEIPTHPAKKKLKNEQIAELTQKFKTSTNPRCALQTDYGNVVSRVALEGFRSDEIIRIVRAFKKVGKKFAEISNIVGNRTPQEISIFYRRYRLQYHLDTLFDHSRKTLLPPVISSSKVTHPENGSSSPTPEPAFRRKRAGSDPSYPEAEVAPAKSKRVTRQSAHGHRETGERESNGRLG</sequence>
<feature type="compositionally biased region" description="Polar residues" evidence="3">
    <location>
        <begin position="644"/>
        <end position="659"/>
    </location>
</feature>
<dbReference type="EMBL" id="CATQJL010000305">
    <property type="protein sequence ID" value="CAJ0603104.1"/>
    <property type="molecule type" value="Genomic_DNA"/>
</dbReference>
<evidence type="ECO:0000256" key="1">
    <source>
        <dbReference type="ARBA" id="ARBA00004123"/>
    </source>
</evidence>
<protein>
    <recommendedName>
        <fullName evidence="4">ELM2 domain-containing protein</fullName>
    </recommendedName>
</protein>
<dbReference type="InterPro" id="IPR009057">
    <property type="entry name" value="Homeodomain-like_sf"/>
</dbReference>
<dbReference type="AlphaFoldDB" id="A0AA36H3Q6"/>
<proteinExistence type="predicted"/>
<keyword evidence="6" id="KW-1185">Reference proteome</keyword>
<feature type="domain" description="ELM2" evidence="4">
    <location>
        <begin position="266"/>
        <end position="362"/>
    </location>
</feature>
<evidence type="ECO:0000256" key="2">
    <source>
        <dbReference type="ARBA" id="ARBA00023242"/>
    </source>
</evidence>
<feature type="compositionally biased region" description="Basic and acidic residues" evidence="3">
    <location>
        <begin position="696"/>
        <end position="710"/>
    </location>
</feature>
<feature type="compositionally biased region" description="Polar residues" evidence="3">
    <location>
        <begin position="97"/>
        <end position="114"/>
    </location>
</feature>
<feature type="compositionally biased region" description="Low complexity" evidence="3">
    <location>
        <begin position="123"/>
        <end position="139"/>
    </location>
</feature>
<dbReference type="Gene3D" id="1.10.10.60">
    <property type="entry name" value="Homeodomain-like"/>
    <property type="match status" value="1"/>
</dbReference>
<dbReference type="PROSITE" id="PS51156">
    <property type="entry name" value="ELM2"/>
    <property type="match status" value="1"/>
</dbReference>
<keyword evidence="2" id="KW-0539">Nucleus</keyword>
<dbReference type="GO" id="GO:0005634">
    <property type="term" value="C:nucleus"/>
    <property type="evidence" value="ECO:0007669"/>
    <property type="project" value="UniProtKB-SubCell"/>
</dbReference>
<feature type="region of interest" description="Disordered" evidence="3">
    <location>
        <begin position="644"/>
        <end position="710"/>
    </location>
</feature>
<name>A0AA36H3Q6_CYLNA</name>
<gene>
    <name evidence="5" type="ORF">CYNAS_LOCUS15087</name>
</gene>
<feature type="region of interest" description="Disordered" evidence="3">
    <location>
        <begin position="92"/>
        <end position="193"/>
    </location>
</feature>
<evidence type="ECO:0000259" key="4">
    <source>
        <dbReference type="PROSITE" id="PS51156"/>
    </source>
</evidence>
<evidence type="ECO:0000313" key="5">
    <source>
        <dbReference type="EMBL" id="CAJ0603104.1"/>
    </source>
</evidence>
<comment type="caution">
    <text evidence="5">The sequence shown here is derived from an EMBL/GenBank/DDBJ whole genome shotgun (WGS) entry which is preliminary data.</text>
</comment>
<organism evidence="5 6">
    <name type="scientific">Cylicocyclus nassatus</name>
    <name type="common">Nematode worm</name>
    <dbReference type="NCBI Taxonomy" id="53992"/>
    <lineage>
        <taxon>Eukaryota</taxon>
        <taxon>Metazoa</taxon>
        <taxon>Ecdysozoa</taxon>
        <taxon>Nematoda</taxon>
        <taxon>Chromadorea</taxon>
        <taxon>Rhabditida</taxon>
        <taxon>Rhabditina</taxon>
        <taxon>Rhabditomorpha</taxon>
        <taxon>Strongyloidea</taxon>
        <taxon>Strongylidae</taxon>
        <taxon>Cylicocyclus</taxon>
    </lineage>
</organism>
<comment type="subcellular location">
    <subcellularLocation>
        <location evidence="1">Nucleus</location>
    </subcellularLocation>
</comment>
<reference evidence="5" key="1">
    <citation type="submission" date="2023-07" db="EMBL/GenBank/DDBJ databases">
        <authorList>
            <consortium name="CYATHOMIX"/>
        </authorList>
    </citation>
    <scope>NUCLEOTIDE SEQUENCE</scope>
    <source>
        <strain evidence="5">N/A</strain>
    </source>
</reference>
<dbReference type="CDD" id="cd00167">
    <property type="entry name" value="SANT"/>
    <property type="match status" value="1"/>
</dbReference>
<dbReference type="Proteomes" id="UP001176961">
    <property type="component" value="Unassembled WGS sequence"/>
</dbReference>